<evidence type="ECO:0000313" key="4">
    <source>
        <dbReference type="Proteomes" id="UP000198287"/>
    </source>
</evidence>
<feature type="region of interest" description="Disordered" evidence="1">
    <location>
        <begin position="90"/>
        <end position="164"/>
    </location>
</feature>
<dbReference type="AlphaFoldDB" id="A0A226DJ26"/>
<keyword evidence="2" id="KW-0732">Signal</keyword>
<comment type="caution">
    <text evidence="3">The sequence shown here is derived from an EMBL/GenBank/DDBJ whole genome shotgun (WGS) entry which is preliminary data.</text>
</comment>
<protein>
    <submittedName>
        <fullName evidence="3">Uncharacterized protein</fullName>
    </submittedName>
</protein>
<dbReference type="EMBL" id="LNIX01000019">
    <property type="protein sequence ID" value="OXA44581.1"/>
    <property type="molecule type" value="Genomic_DNA"/>
</dbReference>
<keyword evidence="4" id="KW-1185">Reference proteome</keyword>
<reference evidence="3 4" key="1">
    <citation type="submission" date="2015-12" db="EMBL/GenBank/DDBJ databases">
        <title>The genome of Folsomia candida.</title>
        <authorList>
            <person name="Faddeeva A."/>
            <person name="Derks M.F."/>
            <person name="Anvar Y."/>
            <person name="Smit S."/>
            <person name="Van Straalen N."/>
            <person name="Roelofs D."/>
        </authorList>
    </citation>
    <scope>NUCLEOTIDE SEQUENCE [LARGE SCALE GENOMIC DNA]</scope>
    <source>
        <strain evidence="3 4">VU population</strain>
        <tissue evidence="3">Whole body</tissue>
    </source>
</reference>
<evidence type="ECO:0000256" key="2">
    <source>
        <dbReference type="SAM" id="SignalP"/>
    </source>
</evidence>
<sequence length="532" mass="58905">MTNTLSTLFSISISLQIHIVIGLDLGTSIEPLEDLTHNQQIPALRKIIKTSNGSDLLLEPQNALNVDHLSGIIKNRDVSNLKLLQSLRPPKTEPYLSTTSKSTSKDYSDSSEELVTTTRKPAPRKSSKTNQIIRNDYKIHPEKKRENETSSQTKGKHSNTNVPTRTTMKRTTASSLNVSHHQVGRMILRHEPTNEPAYTKKVYGTTPRPSNGVTQSLNYTLSPQGYFTSTTPGSTKGSQLLRPNASIMRDSGTEKLSELRKASTLRIESSPIYETAWPLILKLKPTSIPAVVTSSTPQIVTFVTHSTPKSVTNSGSQIITPSIPQVGTLISTTEMINNSEFEIRQPSESFNPSQFETASTIPIVPSTYPPAISTVKPYTSIYSPAENYTNPVTFAGNLESKFTPPPPTPPPNNIPIITMNPTVKYNGRTWQRTGVALNDTSRVNPYIINLSDKRPDFGATTNGRASFTIIFPCQLLNVVIAEKYIIQDTITSKSRDQNIEEVGVIKNDVMYGRNAFYTYHIQMQIWAELGPM</sequence>
<feature type="chain" id="PRO_5012036477" evidence="2">
    <location>
        <begin position="23"/>
        <end position="532"/>
    </location>
</feature>
<evidence type="ECO:0000256" key="1">
    <source>
        <dbReference type="SAM" id="MobiDB-lite"/>
    </source>
</evidence>
<evidence type="ECO:0000313" key="3">
    <source>
        <dbReference type="EMBL" id="OXA44581.1"/>
    </source>
</evidence>
<name>A0A226DJ26_FOLCA</name>
<organism evidence="3 4">
    <name type="scientific">Folsomia candida</name>
    <name type="common">Springtail</name>
    <dbReference type="NCBI Taxonomy" id="158441"/>
    <lineage>
        <taxon>Eukaryota</taxon>
        <taxon>Metazoa</taxon>
        <taxon>Ecdysozoa</taxon>
        <taxon>Arthropoda</taxon>
        <taxon>Hexapoda</taxon>
        <taxon>Collembola</taxon>
        <taxon>Entomobryomorpha</taxon>
        <taxon>Isotomoidea</taxon>
        <taxon>Isotomidae</taxon>
        <taxon>Proisotominae</taxon>
        <taxon>Folsomia</taxon>
    </lineage>
</organism>
<accession>A0A226DJ26</accession>
<dbReference type="Proteomes" id="UP000198287">
    <property type="component" value="Unassembled WGS sequence"/>
</dbReference>
<gene>
    <name evidence="3" type="ORF">Fcan01_20399</name>
</gene>
<feature type="compositionally biased region" description="Polar residues" evidence="1">
    <location>
        <begin position="149"/>
        <end position="164"/>
    </location>
</feature>
<feature type="signal peptide" evidence="2">
    <location>
        <begin position="1"/>
        <end position="22"/>
    </location>
</feature>
<feature type="compositionally biased region" description="Basic and acidic residues" evidence="1">
    <location>
        <begin position="135"/>
        <end position="148"/>
    </location>
</feature>
<proteinExistence type="predicted"/>